<dbReference type="Gene3D" id="1.10.630.10">
    <property type="entry name" value="Cytochrome P450"/>
    <property type="match status" value="1"/>
</dbReference>
<evidence type="ECO:0000313" key="2">
    <source>
        <dbReference type="EMBL" id="VCW69727.1"/>
    </source>
</evidence>
<comment type="caution">
    <text evidence="2">The sequence shown here is derived from an EMBL/GenBank/DDBJ whole genome shotgun (WGS) entry which is preliminary data.</text>
</comment>
<dbReference type="GO" id="GO:0004497">
    <property type="term" value="F:monooxygenase activity"/>
    <property type="evidence" value="ECO:0007669"/>
    <property type="project" value="InterPro"/>
</dbReference>
<organism evidence="2 3">
    <name type="scientific">Gulo gulo</name>
    <name type="common">Wolverine</name>
    <name type="synonym">Gluton</name>
    <dbReference type="NCBI Taxonomy" id="48420"/>
    <lineage>
        <taxon>Eukaryota</taxon>
        <taxon>Metazoa</taxon>
        <taxon>Chordata</taxon>
        <taxon>Craniata</taxon>
        <taxon>Vertebrata</taxon>
        <taxon>Euteleostomi</taxon>
        <taxon>Mammalia</taxon>
        <taxon>Eutheria</taxon>
        <taxon>Laurasiatheria</taxon>
        <taxon>Carnivora</taxon>
        <taxon>Caniformia</taxon>
        <taxon>Musteloidea</taxon>
        <taxon>Mustelidae</taxon>
        <taxon>Guloninae</taxon>
        <taxon>Gulo</taxon>
    </lineage>
</organism>
<dbReference type="Pfam" id="PF00067">
    <property type="entry name" value="p450"/>
    <property type="match status" value="1"/>
</dbReference>
<dbReference type="GO" id="GO:0005506">
    <property type="term" value="F:iron ion binding"/>
    <property type="evidence" value="ECO:0007669"/>
    <property type="project" value="InterPro"/>
</dbReference>
<dbReference type="GO" id="GO:0020037">
    <property type="term" value="F:heme binding"/>
    <property type="evidence" value="ECO:0007669"/>
    <property type="project" value="InterPro"/>
</dbReference>
<dbReference type="SUPFAM" id="SSF48264">
    <property type="entry name" value="Cytochrome P450"/>
    <property type="match status" value="1"/>
</dbReference>
<evidence type="ECO:0000256" key="1">
    <source>
        <dbReference type="ARBA" id="ARBA00010617"/>
    </source>
</evidence>
<keyword evidence="3" id="KW-1185">Reference proteome</keyword>
<sequence>MFEVFSGILKYFPGIHRDVYSKVQEIEDFVIKNIQRHRERLDPSAPKDFIDSFLVRMDKARAKLDEGSVGKRAMGTLLIPS</sequence>
<proteinExistence type="inferred from homology"/>
<dbReference type="InterPro" id="IPR001128">
    <property type="entry name" value="Cyt_P450"/>
</dbReference>
<dbReference type="EMBL" id="CYRY02005290">
    <property type="protein sequence ID" value="VCW69727.1"/>
    <property type="molecule type" value="Genomic_DNA"/>
</dbReference>
<protein>
    <submittedName>
        <fullName evidence="2">Uncharacterized protein</fullName>
    </submittedName>
</protein>
<dbReference type="GO" id="GO:0016705">
    <property type="term" value="F:oxidoreductase activity, acting on paired donors, with incorporation or reduction of molecular oxygen"/>
    <property type="evidence" value="ECO:0007669"/>
    <property type="project" value="InterPro"/>
</dbReference>
<gene>
    <name evidence="2" type="ORF">BN2614_LOCUS4</name>
</gene>
<evidence type="ECO:0000313" key="3">
    <source>
        <dbReference type="Proteomes" id="UP000269945"/>
    </source>
</evidence>
<comment type="similarity">
    <text evidence="1">Belongs to the cytochrome P450 family.</text>
</comment>
<name>A0A9X9LJJ3_GULGU</name>
<accession>A0A9X9LJJ3</accession>
<dbReference type="InterPro" id="IPR036396">
    <property type="entry name" value="Cyt_P450_sf"/>
</dbReference>
<dbReference type="Proteomes" id="UP000269945">
    <property type="component" value="Unassembled WGS sequence"/>
</dbReference>
<reference evidence="2 3" key="1">
    <citation type="submission" date="2018-10" db="EMBL/GenBank/DDBJ databases">
        <authorList>
            <person name="Ekblom R."/>
            <person name="Jareborg N."/>
        </authorList>
    </citation>
    <scope>NUCLEOTIDE SEQUENCE [LARGE SCALE GENOMIC DNA]</scope>
    <source>
        <tissue evidence="2">Muscle</tissue>
    </source>
</reference>
<dbReference type="AlphaFoldDB" id="A0A9X9LJJ3"/>